<dbReference type="Proteomes" id="UP000012081">
    <property type="component" value="Unassembled WGS sequence"/>
</dbReference>
<keyword evidence="2" id="KW-1185">Reference proteome</keyword>
<comment type="caution">
    <text evidence="1">The sequence shown here is derived from an EMBL/GenBank/DDBJ whole genome shotgun (WGS) entry which is preliminary data.</text>
</comment>
<name>M8E9B6_9BACL</name>
<evidence type="ECO:0000313" key="1">
    <source>
        <dbReference type="EMBL" id="EMT52065.1"/>
    </source>
</evidence>
<dbReference type="EMBL" id="APBN01000005">
    <property type="protein sequence ID" value="EMT52065.1"/>
    <property type="molecule type" value="Genomic_DNA"/>
</dbReference>
<accession>M8E9B6</accession>
<proteinExistence type="predicted"/>
<dbReference type="STRING" id="1300222.I532_14518"/>
<reference evidence="1 2" key="1">
    <citation type="submission" date="2013-03" db="EMBL/GenBank/DDBJ databases">
        <title>Assembly of a new bacterial strain Brevibacillus borstelensis AK1.</title>
        <authorList>
            <person name="Rajan I."/>
            <person name="PoliReddy D."/>
            <person name="Sugumar T."/>
            <person name="Rathinam K."/>
            <person name="Alqarawi S."/>
            <person name="Khalil A.B."/>
            <person name="Sivakumar N."/>
        </authorList>
    </citation>
    <scope>NUCLEOTIDE SEQUENCE [LARGE SCALE GENOMIC DNA]</scope>
    <source>
        <strain evidence="1 2">AK1</strain>
    </source>
</reference>
<organism evidence="1 2">
    <name type="scientific">Brevibacillus borstelensis AK1</name>
    <dbReference type="NCBI Taxonomy" id="1300222"/>
    <lineage>
        <taxon>Bacteria</taxon>
        <taxon>Bacillati</taxon>
        <taxon>Bacillota</taxon>
        <taxon>Bacilli</taxon>
        <taxon>Bacillales</taxon>
        <taxon>Paenibacillaceae</taxon>
        <taxon>Brevibacillus</taxon>
    </lineage>
</organism>
<protein>
    <submittedName>
        <fullName evidence="1">Uncharacterized protein</fullName>
    </submittedName>
</protein>
<sequence length="67" mass="7778">MFMKVMEGYKAREGRNDKKLRKARDVNNAKSLLSRSILIVLKRHRAPHLGTPFFRLSPPELSDQKTV</sequence>
<dbReference type="AlphaFoldDB" id="M8E9B6"/>
<gene>
    <name evidence="1" type="ORF">I532_14518</name>
</gene>
<evidence type="ECO:0000313" key="2">
    <source>
        <dbReference type="Proteomes" id="UP000012081"/>
    </source>
</evidence>